<dbReference type="InterPro" id="IPR027417">
    <property type="entry name" value="P-loop_NTPase"/>
</dbReference>
<evidence type="ECO:0000256" key="5">
    <source>
        <dbReference type="ARBA" id="ARBA00022806"/>
    </source>
</evidence>
<dbReference type="InterPro" id="IPR000330">
    <property type="entry name" value="SNF2_N"/>
</dbReference>
<dbReference type="PANTHER" id="PTHR45626:SF26">
    <property type="entry name" value="FAMILY HELICASE, PUTATIVE (AFU_ORTHOLOGUE AFUA_2G09120)-RELATED"/>
    <property type="match status" value="1"/>
</dbReference>
<dbReference type="PROSITE" id="PS50089">
    <property type="entry name" value="ZF_RING_2"/>
    <property type="match status" value="1"/>
</dbReference>
<name>A0A6C0KE75_9ZZZZ</name>
<dbReference type="GO" id="GO:0008094">
    <property type="term" value="F:ATP-dependent activity, acting on DNA"/>
    <property type="evidence" value="ECO:0007669"/>
    <property type="project" value="TreeGrafter"/>
</dbReference>
<proteinExistence type="predicted"/>
<evidence type="ECO:0000313" key="10">
    <source>
        <dbReference type="EMBL" id="QHU15436.1"/>
    </source>
</evidence>
<dbReference type="SMART" id="SM00487">
    <property type="entry name" value="DEXDc"/>
    <property type="match status" value="1"/>
</dbReference>
<dbReference type="EMBL" id="MN740857">
    <property type="protein sequence ID" value="QHU15436.1"/>
    <property type="molecule type" value="Genomic_DNA"/>
</dbReference>
<dbReference type="InterPro" id="IPR050628">
    <property type="entry name" value="SNF2_RAD54_helicase_TF"/>
</dbReference>
<keyword evidence="2" id="KW-0547">Nucleotide-binding</keyword>
<dbReference type="InterPro" id="IPR013083">
    <property type="entry name" value="Znf_RING/FYVE/PHD"/>
</dbReference>
<evidence type="ECO:0000256" key="1">
    <source>
        <dbReference type="ARBA" id="ARBA00022723"/>
    </source>
</evidence>
<dbReference type="Pfam" id="PF00176">
    <property type="entry name" value="SNF2-rel_dom"/>
    <property type="match status" value="1"/>
</dbReference>
<reference evidence="10" key="1">
    <citation type="journal article" date="2020" name="Nature">
        <title>Giant virus diversity and host interactions through global metagenomics.</title>
        <authorList>
            <person name="Schulz F."/>
            <person name="Roux S."/>
            <person name="Paez-Espino D."/>
            <person name="Jungbluth S."/>
            <person name="Walsh D.A."/>
            <person name="Denef V.J."/>
            <person name="McMahon K.D."/>
            <person name="Konstantinidis K.T."/>
            <person name="Eloe-Fadrosh E.A."/>
            <person name="Kyrpides N.C."/>
            <person name="Woyke T."/>
        </authorList>
    </citation>
    <scope>NUCLEOTIDE SEQUENCE</scope>
    <source>
        <strain evidence="10">GVMAG-S-1103017-68</strain>
    </source>
</reference>
<evidence type="ECO:0008006" key="11">
    <source>
        <dbReference type="Google" id="ProtNLM"/>
    </source>
</evidence>
<evidence type="ECO:0000256" key="4">
    <source>
        <dbReference type="ARBA" id="ARBA00022801"/>
    </source>
</evidence>
<evidence type="ECO:0000259" key="9">
    <source>
        <dbReference type="PROSITE" id="PS51192"/>
    </source>
</evidence>
<dbReference type="InterPro" id="IPR001841">
    <property type="entry name" value="Znf_RING"/>
</dbReference>
<dbReference type="GO" id="GO:0008270">
    <property type="term" value="F:zinc ion binding"/>
    <property type="evidence" value="ECO:0007669"/>
    <property type="project" value="UniProtKB-KW"/>
</dbReference>
<dbReference type="PANTHER" id="PTHR45626">
    <property type="entry name" value="TRANSCRIPTION TERMINATION FACTOR 2-RELATED"/>
    <property type="match status" value="1"/>
</dbReference>
<evidence type="ECO:0000256" key="2">
    <source>
        <dbReference type="ARBA" id="ARBA00022741"/>
    </source>
</evidence>
<feature type="domain" description="Helicase ATP-binding" evidence="9">
    <location>
        <begin position="200"/>
        <end position="420"/>
    </location>
</feature>
<dbReference type="PROSITE" id="PS00518">
    <property type="entry name" value="ZF_RING_1"/>
    <property type="match status" value="1"/>
</dbReference>
<keyword evidence="7" id="KW-0067">ATP-binding</keyword>
<keyword evidence="3" id="KW-0863">Zinc-finger</keyword>
<evidence type="ECO:0000256" key="6">
    <source>
        <dbReference type="ARBA" id="ARBA00022833"/>
    </source>
</evidence>
<organism evidence="10">
    <name type="scientific">viral metagenome</name>
    <dbReference type="NCBI Taxonomy" id="1070528"/>
    <lineage>
        <taxon>unclassified sequences</taxon>
        <taxon>metagenomes</taxon>
        <taxon>organismal metagenomes</taxon>
    </lineage>
</organism>
<sequence>MRYLVSCGCSVNGPAYRDCDVSVAGDRLMLLCPEISSPIPVTETQAQTYIRWVLSLSLVRPEGLAEDESNGLELRCRMDTSQTPPRITAAHVFVDPQRTSFDAIWVLLLVLEMTPGYMLFQDMLVFTQELPPLAIQRPLLRQFGTVALRPKQCESVHWMMHEEGASRQVDGWTPIRFADGFSISMGGEDGSLNLFDEPGDAPRFVTRGKVLHNATGTGKTAVAISLCANDPAPRTDGAARASLVCVPINLMNQWKNEIAKFWPEARVVSFSCIRGFKKIQPRAIQDADIVLTTYSFLRGKSYAQHRLDLLKSRWHRSFPVTVGIWTPRNVLRPDVVRSTAADMFDDMITTNSPEKLLLESFLFRRVFLDEVHELAGAANSGLTIRSIHSLRANFIWGMTATPPVSACQLQMFSNLLLQTDPSAPHRNSAVLRCFRSIASDNPVAFRETVHYVTPSAVECAVIQSQVCLERAVQASISLRGMVSSDDSTVVQDSREEIVHSLLRASDLRIRDLQATADELRAYVDSSSELNLSAALRARFVGRGNDGLLRVTTDLGEARRRREFIETAAAEQDRTCVVCMESETDTMFGCGHSLCYACACNVQQTAPRCPMCRAPIARMYRVADAADASQSEGCKFDAMMGLLRGFQERQESVVIFVQWSRCLAAVSHFVEQSMPVLRLTGNSFARARTLHEFSQRQFCVLFLALDCSSSGLDLVSASHVMFLHAVAKSEVRAIESQAIARVARLGQRRDVTVHHLVADGTKERDLFDATSRPGLVVG</sequence>
<dbReference type="Pfam" id="PF00271">
    <property type="entry name" value="Helicase_C"/>
    <property type="match status" value="1"/>
</dbReference>
<dbReference type="SUPFAM" id="SSF57850">
    <property type="entry name" value="RING/U-box"/>
    <property type="match status" value="1"/>
</dbReference>
<keyword evidence="4" id="KW-0378">Hydrolase</keyword>
<dbReference type="SUPFAM" id="SSF52540">
    <property type="entry name" value="P-loop containing nucleoside triphosphate hydrolases"/>
    <property type="match status" value="2"/>
</dbReference>
<dbReference type="CDD" id="cd18793">
    <property type="entry name" value="SF2_C_SNF"/>
    <property type="match status" value="1"/>
</dbReference>
<dbReference type="Gene3D" id="3.30.40.10">
    <property type="entry name" value="Zinc/RING finger domain, C3HC4 (zinc finger)"/>
    <property type="match status" value="1"/>
</dbReference>
<keyword evidence="1" id="KW-0479">Metal-binding</keyword>
<keyword evidence="6" id="KW-0862">Zinc</keyword>
<dbReference type="SMART" id="SM00184">
    <property type="entry name" value="RING"/>
    <property type="match status" value="1"/>
</dbReference>
<dbReference type="InterPro" id="IPR001650">
    <property type="entry name" value="Helicase_C-like"/>
</dbReference>
<dbReference type="GO" id="GO:0004386">
    <property type="term" value="F:helicase activity"/>
    <property type="evidence" value="ECO:0007669"/>
    <property type="project" value="UniProtKB-KW"/>
</dbReference>
<dbReference type="GO" id="GO:0005634">
    <property type="term" value="C:nucleus"/>
    <property type="evidence" value="ECO:0007669"/>
    <property type="project" value="TreeGrafter"/>
</dbReference>
<accession>A0A6C0KE75</accession>
<dbReference type="Pfam" id="PF13920">
    <property type="entry name" value="zf-C3HC4_3"/>
    <property type="match status" value="1"/>
</dbReference>
<evidence type="ECO:0000259" key="8">
    <source>
        <dbReference type="PROSITE" id="PS50089"/>
    </source>
</evidence>
<dbReference type="InterPro" id="IPR017907">
    <property type="entry name" value="Znf_RING_CS"/>
</dbReference>
<dbReference type="GO" id="GO:0005524">
    <property type="term" value="F:ATP binding"/>
    <property type="evidence" value="ECO:0007669"/>
    <property type="project" value="UniProtKB-KW"/>
</dbReference>
<keyword evidence="5" id="KW-0347">Helicase</keyword>
<dbReference type="GO" id="GO:0006281">
    <property type="term" value="P:DNA repair"/>
    <property type="evidence" value="ECO:0007669"/>
    <property type="project" value="TreeGrafter"/>
</dbReference>
<dbReference type="InterPro" id="IPR049730">
    <property type="entry name" value="SNF2/RAD54-like_C"/>
</dbReference>
<dbReference type="AlphaFoldDB" id="A0A6C0KE75"/>
<evidence type="ECO:0000256" key="7">
    <source>
        <dbReference type="ARBA" id="ARBA00022840"/>
    </source>
</evidence>
<feature type="domain" description="RING-type" evidence="8">
    <location>
        <begin position="575"/>
        <end position="612"/>
    </location>
</feature>
<evidence type="ECO:0000256" key="3">
    <source>
        <dbReference type="ARBA" id="ARBA00022771"/>
    </source>
</evidence>
<dbReference type="PROSITE" id="PS51192">
    <property type="entry name" value="HELICASE_ATP_BIND_1"/>
    <property type="match status" value="1"/>
</dbReference>
<dbReference type="GO" id="GO:0016787">
    <property type="term" value="F:hydrolase activity"/>
    <property type="evidence" value="ECO:0007669"/>
    <property type="project" value="UniProtKB-KW"/>
</dbReference>
<dbReference type="InterPro" id="IPR014001">
    <property type="entry name" value="Helicase_ATP-bd"/>
</dbReference>
<protein>
    <recommendedName>
        <fullName evidence="11">RING-type domain-containing protein</fullName>
    </recommendedName>
</protein>
<dbReference type="Gene3D" id="3.40.50.300">
    <property type="entry name" value="P-loop containing nucleotide triphosphate hydrolases"/>
    <property type="match status" value="2"/>
</dbReference>